<dbReference type="GeneID" id="94842986"/>
<dbReference type="VEuPathDB" id="TrichDB:TRFO_32045"/>
<keyword evidence="1" id="KW-1133">Transmembrane helix</keyword>
<accession>A0A1J4JUL3</accession>
<name>A0A1J4JUL3_9EUKA</name>
<keyword evidence="1" id="KW-0472">Membrane</keyword>
<feature type="transmembrane region" description="Helical" evidence="1">
    <location>
        <begin position="34"/>
        <end position="57"/>
    </location>
</feature>
<dbReference type="AlphaFoldDB" id="A0A1J4JUL3"/>
<reference evidence="2" key="1">
    <citation type="submission" date="2016-10" db="EMBL/GenBank/DDBJ databases">
        <authorList>
            <person name="Benchimol M."/>
            <person name="Almeida L.G."/>
            <person name="Vasconcelos A.T."/>
            <person name="Perreira-Neves A."/>
            <person name="Rosa I.A."/>
            <person name="Tasca T."/>
            <person name="Bogo M.R."/>
            <person name="de Souza W."/>
        </authorList>
    </citation>
    <scope>NUCLEOTIDE SEQUENCE [LARGE SCALE GENOMIC DNA]</scope>
    <source>
        <strain evidence="2">K</strain>
    </source>
</reference>
<keyword evidence="1" id="KW-0812">Transmembrane</keyword>
<dbReference type="EMBL" id="MLAK01000923">
    <property type="protein sequence ID" value="OHT01212.1"/>
    <property type="molecule type" value="Genomic_DNA"/>
</dbReference>
<evidence type="ECO:0000313" key="3">
    <source>
        <dbReference type="Proteomes" id="UP000179807"/>
    </source>
</evidence>
<evidence type="ECO:0000313" key="2">
    <source>
        <dbReference type="EMBL" id="OHT01212.1"/>
    </source>
</evidence>
<protein>
    <submittedName>
        <fullName evidence="2">Uncharacterized protein</fullName>
    </submittedName>
</protein>
<sequence>MAAVSFGYIFLICGIIIISLACCSTFFEYRIAYIITVVVAGFSLGIVASIAAFFGYINPDKCNEYELYLILGLFSNTTYPPLEEWKLENRCLEPADCLVPAHNYIQTKCRTPFTVNLSVECASVALIIIVSICTSLTQCVLPQDEHTPVEV</sequence>
<dbReference type="Proteomes" id="UP000179807">
    <property type="component" value="Unassembled WGS sequence"/>
</dbReference>
<gene>
    <name evidence="2" type="ORF">TRFO_32045</name>
</gene>
<evidence type="ECO:0000256" key="1">
    <source>
        <dbReference type="SAM" id="Phobius"/>
    </source>
</evidence>
<feature type="transmembrane region" description="Helical" evidence="1">
    <location>
        <begin position="6"/>
        <end position="27"/>
    </location>
</feature>
<comment type="caution">
    <text evidence="2">The sequence shown here is derived from an EMBL/GenBank/DDBJ whole genome shotgun (WGS) entry which is preliminary data.</text>
</comment>
<proteinExistence type="predicted"/>
<organism evidence="2 3">
    <name type="scientific">Tritrichomonas foetus</name>
    <dbReference type="NCBI Taxonomy" id="1144522"/>
    <lineage>
        <taxon>Eukaryota</taxon>
        <taxon>Metamonada</taxon>
        <taxon>Parabasalia</taxon>
        <taxon>Tritrichomonadida</taxon>
        <taxon>Tritrichomonadidae</taxon>
        <taxon>Tritrichomonas</taxon>
    </lineage>
</organism>
<dbReference type="RefSeq" id="XP_068354348.1">
    <property type="nucleotide sequence ID" value="XM_068508282.1"/>
</dbReference>
<keyword evidence="3" id="KW-1185">Reference proteome</keyword>